<sequence>MESSSDTDETVMNKRKYENCGLKDHNTRTCSSFVEYTIEVEFINELEANTNKRKCGNCSLENYNTQTCPSLQEYTDVETSNVEDINKRKCRICGISGHNVQTCPS</sequence>
<feature type="domain" description="Zinc knuckle CX2CX3GHX4C" evidence="4">
    <location>
        <begin position="89"/>
        <end position="104"/>
    </location>
</feature>
<evidence type="ECO:0000256" key="3">
    <source>
        <dbReference type="ARBA" id="ARBA00022833"/>
    </source>
</evidence>
<evidence type="ECO:0000256" key="2">
    <source>
        <dbReference type="ARBA" id="ARBA00022771"/>
    </source>
</evidence>
<organism evidence="5 6">
    <name type="scientific">Dentiscutata erythropus</name>
    <dbReference type="NCBI Taxonomy" id="1348616"/>
    <lineage>
        <taxon>Eukaryota</taxon>
        <taxon>Fungi</taxon>
        <taxon>Fungi incertae sedis</taxon>
        <taxon>Mucoromycota</taxon>
        <taxon>Glomeromycotina</taxon>
        <taxon>Glomeromycetes</taxon>
        <taxon>Diversisporales</taxon>
        <taxon>Gigasporaceae</taxon>
        <taxon>Dentiscutata</taxon>
    </lineage>
</organism>
<dbReference type="AlphaFoldDB" id="A0A9N9GCI0"/>
<comment type="caution">
    <text evidence="5">The sequence shown here is derived from an EMBL/GenBank/DDBJ whole genome shotgun (WGS) entry which is preliminary data.</text>
</comment>
<reference evidence="5" key="1">
    <citation type="submission" date="2021-06" db="EMBL/GenBank/DDBJ databases">
        <authorList>
            <person name="Kallberg Y."/>
            <person name="Tangrot J."/>
            <person name="Rosling A."/>
        </authorList>
    </citation>
    <scope>NUCLEOTIDE SEQUENCE</scope>
    <source>
        <strain evidence="5">MA453B</strain>
    </source>
</reference>
<keyword evidence="2" id="KW-0863">Zinc-finger</keyword>
<protein>
    <submittedName>
        <fullName evidence="5">17973_t:CDS:1</fullName>
    </submittedName>
</protein>
<dbReference type="GO" id="GO:0008270">
    <property type="term" value="F:zinc ion binding"/>
    <property type="evidence" value="ECO:0007669"/>
    <property type="project" value="UniProtKB-KW"/>
</dbReference>
<keyword evidence="6" id="KW-1185">Reference proteome</keyword>
<keyword evidence="1" id="KW-0479">Metal-binding</keyword>
<dbReference type="EMBL" id="CAJVPY010003648">
    <property type="protein sequence ID" value="CAG8597439.1"/>
    <property type="molecule type" value="Genomic_DNA"/>
</dbReference>
<evidence type="ECO:0000313" key="5">
    <source>
        <dbReference type="EMBL" id="CAG8597439.1"/>
    </source>
</evidence>
<accession>A0A9N9GCI0</accession>
<evidence type="ECO:0000259" key="4">
    <source>
        <dbReference type="Pfam" id="PF13696"/>
    </source>
</evidence>
<gene>
    <name evidence="5" type="ORF">DERYTH_LOCUS7469</name>
</gene>
<proteinExistence type="predicted"/>
<dbReference type="OrthoDB" id="2416539at2759"/>
<dbReference type="InterPro" id="IPR025829">
    <property type="entry name" value="Zn_knuckle_CX2CX3GHX4C"/>
</dbReference>
<keyword evidence="3" id="KW-0862">Zinc</keyword>
<name>A0A9N9GCI0_9GLOM</name>
<dbReference type="Proteomes" id="UP000789405">
    <property type="component" value="Unassembled WGS sequence"/>
</dbReference>
<evidence type="ECO:0000256" key="1">
    <source>
        <dbReference type="ARBA" id="ARBA00022723"/>
    </source>
</evidence>
<evidence type="ECO:0000313" key="6">
    <source>
        <dbReference type="Proteomes" id="UP000789405"/>
    </source>
</evidence>
<dbReference type="Pfam" id="PF13696">
    <property type="entry name" value="zf-CCHC_2"/>
    <property type="match status" value="1"/>
</dbReference>